<dbReference type="AlphaFoldDB" id="A0AAV2EDG7"/>
<dbReference type="EMBL" id="OZ034817">
    <property type="protein sequence ID" value="CAL1383859.1"/>
    <property type="molecule type" value="Genomic_DNA"/>
</dbReference>
<evidence type="ECO:0000313" key="3">
    <source>
        <dbReference type="Proteomes" id="UP001497516"/>
    </source>
</evidence>
<accession>A0AAV2EDG7</accession>
<reference evidence="2 3" key="1">
    <citation type="submission" date="2024-04" db="EMBL/GenBank/DDBJ databases">
        <authorList>
            <person name="Fracassetti M."/>
        </authorList>
    </citation>
    <scope>NUCLEOTIDE SEQUENCE [LARGE SCALE GENOMIC DNA]</scope>
</reference>
<evidence type="ECO:0000256" key="1">
    <source>
        <dbReference type="SAM" id="MobiDB-lite"/>
    </source>
</evidence>
<protein>
    <submittedName>
        <fullName evidence="2">Uncharacterized protein</fullName>
    </submittedName>
</protein>
<feature type="compositionally biased region" description="Low complexity" evidence="1">
    <location>
        <begin position="1"/>
        <end position="48"/>
    </location>
</feature>
<evidence type="ECO:0000313" key="2">
    <source>
        <dbReference type="EMBL" id="CAL1383859.1"/>
    </source>
</evidence>
<name>A0AAV2EDG7_9ROSI</name>
<sequence length="98" mass="10222">MKQQLPPRGTQQPPTTQLPSTTQEPPTHNHIASGEAAAAAHNAVASGEGSAGPETAGGAASLCGRGKLFPIHRLRNTRVSSVPKHFANIGRNFPMPPR</sequence>
<proteinExistence type="predicted"/>
<organism evidence="2 3">
    <name type="scientific">Linum trigynum</name>
    <dbReference type="NCBI Taxonomy" id="586398"/>
    <lineage>
        <taxon>Eukaryota</taxon>
        <taxon>Viridiplantae</taxon>
        <taxon>Streptophyta</taxon>
        <taxon>Embryophyta</taxon>
        <taxon>Tracheophyta</taxon>
        <taxon>Spermatophyta</taxon>
        <taxon>Magnoliopsida</taxon>
        <taxon>eudicotyledons</taxon>
        <taxon>Gunneridae</taxon>
        <taxon>Pentapetalae</taxon>
        <taxon>rosids</taxon>
        <taxon>fabids</taxon>
        <taxon>Malpighiales</taxon>
        <taxon>Linaceae</taxon>
        <taxon>Linum</taxon>
    </lineage>
</organism>
<feature type="region of interest" description="Disordered" evidence="1">
    <location>
        <begin position="1"/>
        <end position="63"/>
    </location>
</feature>
<keyword evidence="3" id="KW-1185">Reference proteome</keyword>
<gene>
    <name evidence="2" type="ORF">LTRI10_LOCUS25099</name>
</gene>
<dbReference type="Proteomes" id="UP001497516">
    <property type="component" value="Chromosome 4"/>
</dbReference>